<organism evidence="2 3">
    <name type="scientific">Kryptobacter tengchongensis</name>
    <dbReference type="NCBI Taxonomy" id="1643429"/>
    <lineage>
        <taxon>Bacteria</taxon>
        <taxon>Pseudomonadati</taxon>
        <taxon>Candidatus Kryptoniota</taxon>
        <taxon>Candidatus Kryptobacter</taxon>
    </lineage>
</organism>
<keyword evidence="2" id="KW-0689">Ribosomal protein</keyword>
<dbReference type="InterPro" id="IPR050276">
    <property type="entry name" value="MshD_Acetyltransferase"/>
</dbReference>
<dbReference type="RefSeq" id="WP_072150480.1">
    <property type="nucleotide sequence ID" value="NZ_CZVU01000047.1"/>
</dbReference>
<dbReference type="PROSITE" id="PS51186">
    <property type="entry name" value="GNAT"/>
    <property type="match status" value="1"/>
</dbReference>
<accession>A0A656D9N6</accession>
<dbReference type="Proteomes" id="UP000243065">
    <property type="component" value="Unassembled WGS sequence"/>
</dbReference>
<gene>
    <name evidence="2" type="ORF">JGI24_01097</name>
</gene>
<sequence>MKTSLFEKIQTKEFTIEDMDCVLKFQDELRKAGSYSFFCEKVFVDILREIQTSGTLFGRIAYLGNEPVGLIFGDIQPKWYHGFDCAWLIAIVVHPDYRRQGIGKRLLVEFLEKVRELGLKRVCTMTEFADDETIAFLQKMGFKRGKFVQLEKQI</sequence>
<dbReference type="InterPro" id="IPR000182">
    <property type="entry name" value="GNAT_dom"/>
</dbReference>
<evidence type="ECO:0000313" key="2">
    <source>
        <dbReference type="EMBL" id="CUT02281.1"/>
    </source>
</evidence>
<evidence type="ECO:0000259" key="1">
    <source>
        <dbReference type="PROSITE" id="PS51186"/>
    </source>
</evidence>
<dbReference type="GO" id="GO:0005840">
    <property type="term" value="C:ribosome"/>
    <property type="evidence" value="ECO:0007669"/>
    <property type="project" value="UniProtKB-KW"/>
</dbReference>
<dbReference type="SUPFAM" id="SSF55729">
    <property type="entry name" value="Acyl-CoA N-acyltransferases (Nat)"/>
    <property type="match status" value="1"/>
</dbReference>
<reference evidence="2 3" key="1">
    <citation type="submission" date="2015-11" db="EMBL/GenBank/DDBJ databases">
        <authorList>
            <person name="Varghese N."/>
        </authorList>
    </citation>
    <scope>NUCLEOTIDE SEQUENCE [LARGE SCALE GENOMIC DNA]</scope>
    <source>
        <strain evidence="2 3">JGI-24</strain>
    </source>
</reference>
<dbReference type="EMBL" id="CZVU01000047">
    <property type="protein sequence ID" value="CUT02281.1"/>
    <property type="molecule type" value="Genomic_DNA"/>
</dbReference>
<dbReference type="PANTHER" id="PTHR43617">
    <property type="entry name" value="L-AMINO ACID N-ACETYLTRANSFERASE"/>
    <property type="match status" value="1"/>
</dbReference>
<proteinExistence type="predicted"/>
<dbReference type="GO" id="GO:0016747">
    <property type="term" value="F:acyltransferase activity, transferring groups other than amino-acyl groups"/>
    <property type="evidence" value="ECO:0007669"/>
    <property type="project" value="InterPro"/>
</dbReference>
<keyword evidence="3" id="KW-1185">Reference proteome</keyword>
<dbReference type="OrthoDB" id="9788850at2"/>
<protein>
    <submittedName>
        <fullName evidence="2">Ribosomal protein S18 acetylase RimI</fullName>
    </submittedName>
</protein>
<name>A0A656D9N6_KRYT1</name>
<keyword evidence="2" id="KW-0687">Ribonucleoprotein</keyword>
<dbReference type="AlphaFoldDB" id="A0A656D9N6"/>
<dbReference type="Gene3D" id="3.40.630.30">
    <property type="match status" value="1"/>
</dbReference>
<evidence type="ECO:0000313" key="3">
    <source>
        <dbReference type="Proteomes" id="UP000243065"/>
    </source>
</evidence>
<dbReference type="Pfam" id="PF00583">
    <property type="entry name" value="Acetyltransf_1"/>
    <property type="match status" value="1"/>
</dbReference>
<dbReference type="InterPro" id="IPR016181">
    <property type="entry name" value="Acyl_CoA_acyltransferase"/>
</dbReference>
<feature type="domain" description="N-acetyltransferase" evidence="1">
    <location>
        <begin position="9"/>
        <end position="154"/>
    </location>
</feature>
<dbReference type="CDD" id="cd04301">
    <property type="entry name" value="NAT_SF"/>
    <property type="match status" value="1"/>
</dbReference>